<dbReference type="InterPro" id="IPR045397">
    <property type="entry name" value="TumE-like"/>
</dbReference>
<dbReference type="Pfam" id="PF20126">
    <property type="entry name" value="TumE"/>
    <property type="match status" value="1"/>
</dbReference>
<sequence>MADKKIIDETYCITEKRGNGQLRREVWVDSCGRVTRYNLAYINHRVCQRDNGRVVGYDNAHGGHHRHYMGLVEPVNFTDFDDVQACFERDWTVFLERK</sequence>
<evidence type="ECO:0000313" key="2">
    <source>
        <dbReference type="Proteomes" id="UP000573499"/>
    </source>
</evidence>
<dbReference type="AlphaFoldDB" id="A0A7W2FAX9"/>
<evidence type="ECO:0000313" key="1">
    <source>
        <dbReference type="EMBL" id="MBA5688356.1"/>
    </source>
</evidence>
<reference evidence="1 2" key="1">
    <citation type="submission" date="2020-07" db="EMBL/GenBank/DDBJ databases">
        <title>Novel species isolated from subtropical streams in China.</title>
        <authorList>
            <person name="Lu H."/>
        </authorList>
    </citation>
    <scope>NUCLEOTIDE SEQUENCE [LARGE SCALE GENOMIC DNA]</scope>
    <source>
        <strain evidence="1 2">LX47W</strain>
    </source>
</reference>
<accession>A0A7W2FAX9</accession>
<protein>
    <submittedName>
        <fullName evidence="1">Uncharacterized protein</fullName>
    </submittedName>
</protein>
<keyword evidence="2" id="KW-1185">Reference proteome</keyword>
<dbReference type="EMBL" id="JACEZU010000007">
    <property type="protein sequence ID" value="MBA5688356.1"/>
    <property type="molecule type" value="Genomic_DNA"/>
</dbReference>
<organism evidence="1 2">
    <name type="scientific">Rugamonas apoptosis</name>
    <dbReference type="NCBI Taxonomy" id="2758570"/>
    <lineage>
        <taxon>Bacteria</taxon>
        <taxon>Pseudomonadati</taxon>
        <taxon>Pseudomonadota</taxon>
        <taxon>Betaproteobacteria</taxon>
        <taxon>Burkholderiales</taxon>
        <taxon>Oxalobacteraceae</taxon>
        <taxon>Telluria group</taxon>
        <taxon>Rugamonas</taxon>
    </lineage>
</organism>
<comment type="caution">
    <text evidence="1">The sequence shown here is derived from an EMBL/GenBank/DDBJ whole genome shotgun (WGS) entry which is preliminary data.</text>
</comment>
<dbReference type="Proteomes" id="UP000573499">
    <property type="component" value="Unassembled WGS sequence"/>
</dbReference>
<dbReference type="RefSeq" id="WP_182154203.1">
    <property type="nucleotide sequence ID" value="NZ_JACEZU010000007.1"/>
</dbReference>
<gene>
    <name evidence="1" type="ORF">H3H39_15015</name>
</gene>
<proteinExistence type="predicted"/>
<name>A0A7W2FAX9_9BURK</name>